<proteinExistence type="predicted"/>
<evidence type="ECO:0000259" key="7">
    <source>
        <dbReference type="Pfam" id="PF04357"/>
    </source>
</evidence>
<evidence type="ECO:0000256" key="5">
    <source>
        <dbReference type="SAM" id="Coils"/>
    </source>
</evidence>
<evidence type="ECO:0000256" key="4">
    <source>
        <dbReference type="ARBA" id="ARBA00023136"/>
    </source>
</evidence>
<name>A0ABW5ZTV3_9FLAO</name>
<dbReference type="EMBL" id="JBHUOS010000010">
    <property type="protein sequence ID" value="MFD2916459.1"/>
    <property type="molecule type" value="Genomic_DNA"/>
</dbReference>
<keyword evidence="5" id="KW-0175">Coiled coil</keyword>
<gene>
    <name evidence="8" type="ORF">ACFS29_12465</name>
</gene>
<evidence type="ECO:0000256" key="2">
    <source>
        <dbReference type="ARBA" id="ARBA00022692"/>
    </source>
</evidence>
<dbReference type="Proteomes" id="UP001597548">
    <property type="component" value="Unassembled WGS sequence"/>
</dbReference>
<comment type="caution">
    <text evidence="8">The sequence shown here is derived from an EMBL/GenBank/DDBJ whole genome shotgun (WGS) entry which is preliminary data.</text>
</comment>
<comment type="subcellular location">
    <subcellularLocation>
        <location evidence="1">Membrane</location>
        <topology evidence="1">Single-pass membrane protein</topology>
    </subcellularLocation>
</comment>
<dbReference type="InterPro" id="IPR007452">
    <property type="entry name" value="TamB_C"/>
</dbReference>
<dbReference type="PANTHER" id="PTHR36985:SF1">
    <property type="entry name" value="TRANSLOCATION AND ASSEMBLY MODULE SUBUNIT TAMB"/>
    <property type="match status" value="1"/>
</dbReference>
<reference evidence="9" key="1">
    <citation type="journal article" date="2019" name="Int. J. Syst. Evol. Microbiol.">
        <title>The Global Catalogue of Microorganisms (GCM) 10K type strain sequencing project: providing services to taxonomists for standard genome sequencing and annotation.</title>
        <authorList>
            <consortium name="The Broad Institute Genomics Platform"/>
            <consortium name="The Broad Institute Genome Sequencing Center for Infectious Disease"/>
            <person name="Wu L."/>
            <person name="Ma J."/>
        </authorList>
    </citation>
    <scope>NUCLEOTIDE SEQUENCE [LARGE SCALE GENOMIC DNA]</scope>
    <source>
        <strain evidence="9">KCTC 32514</strain>
    </source>
</reference>
<dbReference type="RefSeq" id="WP_206694458.1">
    <property type="nucleotide sequence ID" value="NZ_JADILU010000001.1"/>
</dbReference>
<sequence>MKNPENIETNSPKKRKYRWLRRTLRVLLGIFLFLFLIILFIRSPWGQNIIINKAANYVSNKTNTKVNIDKLFITFDGDLQLDGLYLEDKTGDTLVYSKSLEANIPLWKMINGEAIGVDALDWNGLRANIIRRDTVSGYNFQFLIDAFVSANTTTVAVDTTSTPLNLIIGKLNFNTIDIVFDDAVAGIDSRFQIGELKANMETTDIENMIFNASEIELINSKIKFIQKPVAIDTTTSNVPLPKFSSESVTLQNVAAYYESQPDQIIADIDITDFYTEIPQIDLADNDINLNVIRLKNSKISIQTDTKNNGIVKTIENTKNEAKTDIQTFEWPQLKVNIESIDIENNQIDYRVGNAKPKKGVFNPNALAFQNLTLKAQNIILKDKQANLELNEFKFNEISGLNLKELAVNFEATDQQLRLDNLEFRLNNNALSGYTHLDYTSLSRLISNPKTTRVDVNLPSFSLSLSEISKFLPDLKNNVYLNTISKRQLTGNLNASGNLALVKLTDAKINWGNTTQISANGTLKNVTNPETLGFDIPRFSAITKRLDIVQFINEEDLGISLPNDVKLVGQLNGNPQDISAKAKLTTTQGIATLDGNFKNSSTIAYDASITIEDYKVNELLSNLQFGALSLKLKSQGSGSTVNTLDATLDATVTKFQLNNYAIKNLNLNGNIKNGTGKIFSKYKDDNLNINLDAFVVLDSIAPEATVEIDVIGANLQALGLMQRNVKTGMKIFADFKGNAEKYDASAIIDDGVVVYDNRTYLLGGFNALAHVEKDTTSISIKNKTVNLNLKSNSDPQTFSKALERHILSYFYRDETISDSITNPVKFKLEGKISQSPLLNDVFLVNVKDLDTIDIAVYFNENKRLLKAKITAPHINYSGNELDSLAFSMNTDKENFNFNLGFKNITAGPLEVPKTIITGNQTNNELSLNFLGYHDTEKLMNINTKITGNRERLEFTVNPDSLILNKEKWSIPATNAIILTDRNLAFNNFKISKDNQSIEITNQLESIRKPHVALDFNNFRISEFFNYLNPDAKLATGELNGDFVLEEPFGQTGLIADLSIKKLKILDTDLGTLSLNGNSLSDNAYAFNAGLKGGDIDLDLVGDYTATETAAILDLNLNINEFKMKAFNTLTLGEIKDANGSFNGKFKVTGTTAKPIYNGFINFDDASINVSKLNTKFTMQNETLNVNNDGLSMSNFTILDENNNALILSGDIGTKSFINPTFNLDLKANNFQILNATHEDNEYFYGKATFNANAKLTGDLQIPKLNAELTLGSDTDVTYVMPSSYANIEERDGVVAFVNRENPDAILTQTEEQTATIKGLDISTLIKIGKDAAVTVIIDQETGDNFRASGEGELIFTMVPNGRISLTGAYEISDGHYELNLYNLVNRKFLIAPGSRVTWSGDPFDAKLDVRAIYNLETSASTLMAAQISGADPSVQNKYKQVLPFIVYLNIDGELLQPKISFNLDMPEEEQGAISGQVYSRVQQVNAQEAELNKQVFSLLVLNRFYPDSGSDGSSGGFATIARDNINDAVSGQLNAFSDKLLGDSGIELDFGLNSYTDYQGESATDRTQLDVAAQKKLFDDRLIVRVGSEVDIQGTSSTGESTPLIGNVSLEYIISEDGRYRLKGFRKSEFENVIDGQTIVSGIALIFTQEFNEFNELWDAIFKSQSEKKAKLEADKKAAEAKIKAKEEETNASIEQKKN</sequence>
<accession>A0ABW5ZTV3</accession>
<evidence type="ECO:0000313" key="9">
    <source>
        <dbReference type="Proteomes" id="UP001597548"/>
    </source>
</evidence>
<dbReference type="PANTHER" id="PTHR36985">
    <property type="entry name" value="TRANSLOCATION AND ASSEMBLY MODULE SUBUNIT TAMB"/>
    <property type="match status" value="1"/>
</dbReference>
<evidence type="ECO:0000256" key="6">
    <source>
        <dbReference type="SAM" id="Phobius"/>
    </source>
</evidence>
<keyword evidence="4 6" id="KW-0472">Membrane</keyword>
<feature type="domain" description="Translocation and assembly module TamB C-terminal" evidence="7">
    <location>
        <begin position="1194"/>
        <end position="1650"/>
    </location>
</feature>
<feature type="coiled-coil region" evidence="5">
    <location>
        <begin position="1661"/>
        <end position="1695"/>
    </location>
</feature>
<keyword evidence="2 6" id="KW-0812">Transmembrane</keyword>
<evidence type="ECO:0000313" key="8">
    <source>
        <dbReference type="EMBL" id="MFD2916459.1"/>
    </source>
</evidence>
<evidence type="ECO:0000256" key="3">
    <source>
        <dbReference type="ARBA" id="ARBA00022989"/>
    </source>
</evidence>
<keyword evidence="3 6" id="KW-1133">Transmembrane helix</keyword>
<protein>
    <submittedName>
        <fullName evidence="8">Translocation/assembly module TamB domain-containing protein</fullName>
    </submittedName>
</protein>
<dbReference type="Pfam" id="PF04357">
    <property type="entry name" value="TamB"/>
    <property type="match status" value="1"/>
</dbReference>
<organism evidence="8 9">
    <name type="scientific">Psychroserpens luteus</name>
    <dbReference type="NCBI Taxonomy" id="1434066"/>
    <lineage>
        <taxon>Bacteria</taxon>
        <taxon>Pseudomonadati</taxon>
        <taxon>Bacteroidota</taxon>
        <taxon>Flavobacteriia</taxon>
        <taxon>Flavobacteriales</taxon>
        <taxon>Flavobacteriaceae</taxon>
        <taxon>Psychroserpens</taxon>
    </lineage>
</organism>
<keyword evidence="9" id="KW-1185">Reference proteome</keyword>
<evidence type="ECO:0000256" key="1">
    <source>
        <dbReference type="ARBA" id="ARBA00004167"/>
    </source>
</evidence>
<feature type="transmembrane region" description="Helical" evidence="6">
    <location>
        <begin position="23"/>
        <end position="41"/>
    </location>
</feature>